<dbReference type="InterPro" id="IPR026387">
    <property type="entry name" value="OMP_w_GlyGly"/>
</dbReference>
<evidence type="ECO:0000313" key="3">
    <source>
        <dbReference type="Proteomes" id="UP000268033"/>
    </source>
</evidence>
<keyword evidence="3" id="KW-1185">Reference proteome</keyword>
<dbReference type="AlphaFoldDB" id="A0A3N1PUT7"/>
<feature type="chain" id="PRO_5018161289" evidence="1">
    <location>
        <begin position="21"/>
        <end position="249"/>
    </location>
</feature>
<organism evidence="2 3">
    <name type="scientific">Gallaecimonas pentaromativorans</name>
    <dbReference type="NCBI Taxonomy" id="584787"/>
    <lineage>
        <taxon>Bacteria</taxon>
        <taxon>Pseudomonadati</taxon>
        <taxon>Pseudomonadota</taxon>
        <taxon>Gammaproteobacteria</taxon>
        <taxon>Enterobacterales</taxon>
        <taxon>Gallaecimonadaceae</taxon>
        <taxon>Gallaecimonas</taxon>
    </lineage>
</organism>
<keyword evidence="1" id="KW-0732">Signal</keyword>
<sequence>MRKLLLALAITGGAVLPAYADNVGIYAGVGRWNNDFSGDLLSENVQIDDEMGLKSADLTQWYINFEHPIPVLPNLRIAYSDISESGQGQLNENVEFDDTLYPAGSEINSDLQIKMTDVTLYYELWDVGGDFDIGLTGRKLDGHLKIANPLVGSAEEPVDEWVPMLYLNARVDLPLTGLYVGAQGNGVVYSGNRLLDYSAFVGYDFDITGPVDVGVQLGYRALQLKLNDIGDFDADIKLDGAFASVTMHF</sequence>
<gene>
    <name evidence="2" type="ORF">EDC28_101213</name>
</gene>
<dbReference type="Proteomes" id="UP000268033">
    <property type="component" value="Unassembled WGS sequence"/>
</dbReference>
<evidence type="ECO:0000256" key="1">
    <source>
        <dbReference type="SAM" id="SignalP"/>
    </source>
</evidence>
<feature type="signal peptide" evidence="1">
    <location>
        <begin position="1"/>
        <end position="20"/>
    </location>
</feature>
<reference evidence="2 3" key="1">
    <citation type="submission" date="2018-11" db="EMBL/GenBank/DDBJ databases">
        <title>Genomic Encyclopedia of Type Strains, Phase IV (KMG-IV): sequencing the most valuable type-strain genomes for metagenomic binning, comparative biology and taxonomic classification.</title>
        <authorList>
            <person name="Goeker M."/>
        </authorList>
    </citation>
    <scope>NUCLEOTIDE SEQUENCE [LARGE SCALE GENOMIC DNA]</scope>
    <source>
        <strain evidence="2 3">DSM 21945</strain>
    </source>
</reference>
<evidence type="ECO:0000313" key="2">
    <source>
        <dbReference type="EMBL" id="ROQ30527.1"/>
    </source>
</evidence>
<dbReference type="EMBL" id="RJUL01000001">
    <property type="protein sequence ID" value="ROQ30527.1"/>
    <property type="molecule type" value="Genomic_DNA"/>
</dbReference>
<proteinExistence type="predicted"/>
<name>A0A3N1PUT7_9GAMM</name>
<accession>A0A3N1PUT7</accession>
<dbReference type="NCBIfam" id="TIGR04219">
    <property type="entry name" value="OMP_w_GlyGly"/>
    <property type="match status" value="1"/>
</dbReference>
<dbReference type="RefSeq" id="WP_170163987.1">
    <property type="nucleotide sequence ID" value="NZ_RJUL01000001.1"/>
</dbReference>
<protein>
    <submittedName>
        <fullName evidence="2">Outer membrane protein</fullName>
    </submittedName>
</protein>
<comment type="caution">
    <text evidence="2">The sequence shown here is derived from an EMBL/GenBank/DDBJ whole genome shotgun (WGS) entry which is preliminary data.</text>
</comment>
<dbReference type="STRING" id="584787.GCA_001247655_01807"/>